<proteinExistence type="predicted"/>
<dbReference type="Pfam" id="PF21857">
    <property type="entry name" value="DUF6913"/>
    <property type="match status" value="1"/>
</dbReference>
<evidence type="ECO:0000313" key="1">
    <source>
        <dbReference type="EMBL" id="RRG21837.1"/>
    </source>
</evidence>
<dbReference type="InterPro" id="IPR054207">
    <property type="entry name" value="DUF6913"/>
</dbReference>
<sequence>MSIFKNTAEKIARRILNNLLNKHARRVEFHNMESANHIGILFDTNQIENNCIVSDFYRDLKNQGYKINVAGWYTGTDIPKKPLNTLDFTYFSELDSNWKGIPHTYEISEFFKQKFDILFVLTQSEELPIQYIISLSPAAFKVGAKAKNADYLDFMIELKKNASIKELIQDSISYLSEIKKN</sequence>
<organism evidence="1 2">
    <name type="scientific">Ancylomarina euxinus</name>
    <dbReference type="NCBI Taxonomy" id="2283627"/>
    <lineage>
        <taxon>Bacteria</taxon>
        <taxon>Pseudomonadati</taxon>
        <taxon>Bacteroidota</taxon>
        <taxon>Bacteroidia</taxon>
        <taxon>Marinilabiliales</taxon>
        <taxon>Marinifilaceae</taxon>
        <taxon>Ancylomarina</taxon>
    </lineage>
</organism>
<protein>
    <submittedName>
        <fullName evidence="1">Uncharacterized protein</fullName>
    </submittedName>
</protein>
<comment type="caution">
    <text evidence="1">The sequence shown here is derived from an EMBL/GenBank/DDBJ whole genome shotgun (WGS) entry which is preliminary data.</text>
</comment>
<accession>A0A425Y1P5</accession>
<dbReference type="OrthoDB" id="1494085at2"/>
<evidence type="ECO:0000313" key="2">
    <source>
        <dbReference type="Proteomes" id="UP000285794"/>
    </source>
</evidence>
<name>A0A425Y1P5_9BACT</name>
<dbReference type="AlphaFoldDB" id="A0A425Y1P5"/>
<reference evidence="1 2" key="1">
    <citation type="submission" date="2018-07" db="EMBL/GenBank/DDBJ databases">
        <title>Draft genome sequence of Ancylomarina sp. M1P.</title>
        <authorList>
            <person name="Yadav S."/>
            <person name="Villanueva L."/>
            <person name="Damste J.S.S."/>
        </authorList>
    </citation>
    <scope>NUCLEOTIDE SEQUENCE [LARGE SCALE GENOMIC DNA]</scope>
    <source>
        <strain evidence="1 2">M1P</strain>
    </source>
</reference>
<dbReference type="Proteomes" id="UP000285794">
    <property type="component" value="Unassembled WGS sequence"/>
</dbReference>
<dbReference type="EMBL" id="QQWG01000007">
    <property type="protein sequence ID" value="RRG21837.1"/>
    <property type="molecule type" value="Genomic_DNA"/>
</dbReference>
<keyword evidence="2" id="KW-1185">Reference proteome</keyword>
<gene>
    <name evidence="1" type="ORF">DWB61_08775</name>
</gene>
<dbReference type="RefSeq" id="WP_125030521.1">
    <property type="nucleotide sequence ID" value="NZ_JAPXVP010000007.1"/>
</dbReference>